<keyword evidence="3" id="KW-0479">Metal-binding</keyword>
<keyword evidence="9" id="KW-0804">Transcription</keyword>
<feature type="domain" description="KRAB" evidence="14">
    <location>
        <begin position="8"/>
        <end position="86"/>
    </location>
</feature>
<dbReference type="SMART" id="SM00355">
    <property type="entry name" value="ZnF_C2H2"/>
    <property type="match status" value="3"/>
</dbReference>
<organism evidence="15 16">
    <name type="scientific">Peromyscus maniculatus bairdii</name>
    <name type="common">Prairie deer mouse</name>
    <dbReference type="NCBI Taxonomy" id="230844"/>
    <lineage>
        <taxon>Eukaryota</taxon>
        <taxon>Metazoa</taxon>
        <taxon>Chordata</taxon>
        <taxon>Craniata</taxon>
        <taxon>Vertebrata</taxon>
        <taxon>Euteleostomi</taxon>
        <taxon>Mammalia</taxon>
        <taxon>Eutheria</taxon>
        <taxon>Euarchontoglires</taxon>
        <taxon>Glires</taxon>
        <taxon>Rodentia</taxon>
        <taxon>Myomorpha</taxon>
        <taxon>Muroidea</taxon>
        <taxon>Cricetidae</taxon>
        <taxon>Neotominae</taxon>
        <taxon>Peromyscus</taxon>
    </lineage>
</organism>
<sequence>MDTELRLVSFDDVTVDFSQEEWQQLNSAQRRLYQDVMLEIYSHLLAVGEGIWFGKISHEQPLKQHGSQSPEKPLECTECGKVFSGRSAFHKHQITHTKERPKPHSCPDCGRLFHRKSHLQVHHRIHTGEKPYECCDCGKSFGNRTYLKIHN</sequence>
<dbReference type="CDD" id="cd07765">
    <property type="entry name" value="KRAB_A-box"/>
    <property type="match status" value="1"/>
</dbReference>
<accession>A0A8C8UMB2</accession>
<evidence type="ECO:0000256" key="10">
    <source>
        <dbReference type="ARBA" id="ARBA00023242"/>
    </source>
</evidence>
<dbReference type="InterPro" id="IPR036051">
    <property type="entry name" value="KRAB_dom_sf"/>
</dbReference>
<feature type="domain" description="C2H2-type" evidence="13">
    <location>
        <begin position="74"/>
        <end position="101"/>
    </location>
</feature>
<dbReference type="AlphaFoldDB" id="A0A8C8UMB2"/>
<dbReference type="Proteomes" id="UP000694547">
    <property type="component" value="Chromosome 1"/>
</dbReference>
<keyword evidence="4" id="KW-0677">Repeat</keyword>
<dbReference type="InterPro" id="IPR036236">
    <property type="entry name" value="Znf_C2H2_sf"/>
</dbReference>
<evidence type="ECO:0000256" key="11">
    <source>
        <dbReference type="ARBA" id="ARBA00053403"/>
    </source>
</evidence>
<dbReference type="InterPro" id="IPR001909">
    <property type="entry name" value="KRAB"/>
</dbReference>
<comment type="function">
    <text evidence="11">May have a role during differentiation processes.</text>
</comment>
<dbReference type="PROSITE" id="PS50805">
    <property type="entry name" value="KRAB"/>
    <property type="match status" value="1"/>
</dbReference>
<evidence type="ECO:0000256" key="7">
    <source>
        <dbReference type="ARBA" id="ARBA00023015"/>
    </source>
</evidence>
<dbReference type="PROSITE" id="PS50157">
    <property type="entry name" value="ZINC_FINGER_C2H2_2"/>
    <property type="match status" value="3"/>
</dbReference>
<evidence type="ECO:0000259" key="13">
    <source>
        <dbReference type="PROSITE" id="PS50157"/>
    </source>
</evidence>
<protein>
    <submittedName>
        <fullName evidence="15">Uncharacterized protein</fullName>
    </submittedName>
</protein>
<dbReference type="GO" id="GO:0008270">
    <property type="term" value="F:zinc ion binding"/>
    <property type="evidence" value="ECO:0007669"/>
    <property type="project" value="UniProtKB-KW"/>
</dbReference>
<comment type="similarity">
    <text evidence="2">Belongs to the krueppel C2H2-type zinc-finger protein family.</text>
</comment>
<evidence type="ECO:0000259" key="14">
    <source>
        <dbReference type="PROSITE" id="PS50805"/>
    </source>
</evidence>
<dbReference type="GO" id="GO:0006355">
    <property type="term" value="P:regulation of DNA-templated transcription"/>
    <property type="evidence" value="ECO:0007669"/>
    <property type="project" value="InterPro"/>
</dbReference>
<proteinExistence type="inferred from homology"/>
<dbReference type="SUPFAM" id="SSF109640">
    <property type="entry name" value="KRAB domain (Kruppel-associated box)"/>
    <property type="match status" value="1"/>
</dbReference>
<feature type="domain" description="C2H2-type" evidence="13">
    <location>
        <begin position="104"/>
        <end position="131"/>
    </location>
</feature>
<reference evidence="15" key="2">
    <citation type="submission" date="2025-08" db="UniProtKB">
        <authorList>
            <consortium name="Ensembl"/>
        </authorList>
    </citation>
    <scope>IDENTIFICATION</scope>
</reference>
<dbReference type="GeneTree" id="ENSGT00940000163107"/>
<dbReference type="SUPFAM" id="SSF57667">
    <property type="entry name" value="beta-beta-alpha zinc fingers"/>
    <property type="match status" value="2"/>
</dbReference>
<evidence type="ECO:0000256" key="4">
    <source>
        <dbReference type="ARBA" id="ARBA00022737"/>
    </source>
</evidence>
<dbReference type="PANTHER" id="PTHR23234">
    <property type="entry name" value="ZNF44 PROTEIN"/>
    <property type="match status" value="1"/>
</dbReference>
<reference evidence="15" key="3">
    <citation type="submission" date="2025-09" db="UniProtKB">
        <authorList>
            <consortium name="Ensembl"/>
        </authorList>
    </citation>
    <scope>IDENTIFICATION</scope>
</reference>
<evidence type="ECO:0000256" key="9">
    <source>
        <dbReference type="ARBA" id="ARBA00023163"/>
    </source>
</evidence>
<evidence type="ECO:0000256" key="8">
    <source>
        <dbReference type="ARBA" id="ARBA00023125"/>
    </source>
</evidence>
<dbReference type="FunFam" id="3.30.160.60:FF:001618">
    <property type="entry name" value="Zinc finger protein 16"/>
    <property type="match status" value="1"/>
</dbReference>
<dbReference type="InterPro" id="IPR013087">
    <property type="entry name" value="Znf_C2H2_type"/>
</dbReference>
<dbReference type="GO" id="GO:0031981">
    <property type="term" value="C:nuclear lumen"/>
    <property type="evidence" value="ECO:0007669"/>
    <property type="project" value="UniProtKB-ARBA"/>
</dbReference>
<keyword evidence="7" id="KW-0805">Transcription regulation</keyword>
<dbReference type="FunFam" id="3.30.160.60:FF:000001">
    <property type="entry name" value="Zinc finger protein 1 homolog"/>
    <property type="match status" value="1"/>
</dbReference>
<evidence type="ECO:0000256" key="5">
    <source>
        <dbReference type="ARBA" id="ARBA00022771"/>
    </source>
</evidence>
<evidence type="ECO:0000256" key="2">
    <source>
        <dbReference type="ARBA" id="ARBA00006991"/>
    </source>
</evidence>
<keyword evidence="5 12" id="KW-0863">Zinc-finger</keyword>
<evidence type="ECO:0000256" key="12">
    <source>
        <dbReference type="PROSITE-ProRule" id="PRU00042"/>
    </source>
</evidence>
<dbReference type="InterPro" id="IPR050758">
    <property type="entry name" value="Znf_C2H2-type"/>
</dbReference>
<dbReference type="SMART" id="SM00349">
    <property type="entry name" value="KRAB"/>
    <property type="match status" value="1"/>
</dbReference>
<evidence type="ECO:0000256" key="3">
    <source>
        <dbReference type="ARBA" id="ARBA00022723"/>
    </source>
</evidence>
<evidence type="ECO:0000256" key="1">
    <source>
        <dbReference type="ARBA" id="ARBA00004123"/>
    </source>
</evidence>
<dbReference type="PROSITE" id="PS00028">
    <property type="entry name" value="ZINC_FINGER_C2H2_1"/>
    <property type="match status" value="2"/>
</dbReference>
<reference evidence="15 16" key="1">
    <citation type="submission" date="2018-10" db="EMBL/GenBank/DDBJ databases">
        <title>Improved assembly of the deer mouse Peromyscus maniculatus genome.</title>
        <authorList>
            <person name="Lassance J.-M."/>
            <person name="Hoekstra H.E."/>
        </authorList>
    </citation>
    <scope>NUCLEOTIDE SEQUENCE [LARGE SCALE GENOMIC DNA]</scope>
</reference>
<keyword evidence="6" id="KW-0862">Zinc</keyword>
<name>A0A8C8UMB2_PERMB</name>
<evidence type="ECO:0000313" key="15">
    <source>
        <dbReference type="Ensembl" id="ENSPEMP00000032573.1"/>
    </source>
</evidence>
<keyword evidence="16" id="KW-1185">Reference proteome</keyword>
<keyword evidence="10" id="KW-0539">Nucleus</keyword>
<dbReference type="Pfam" id="PF01352">
    <property type="entry name" value="KRAB"/>
    <property type="match status" value="1"/>
</dbReference>
<dbReference type="Gene3D" id="3.30.160.60">
    <property type="entry name" value="Classic Zinc Finger"/>
    <property type="match status" value="3"/>
</dbReference>
<dbReference type="Pfam" id="PF00096">
    <property type="entry name" value="zf-C2H2"/>
    <property type="match status" value="3"/>
</dbReference>
<dbReference type="Ensembl" id="ENSPEMT00000036141.1">
    <property type="protein sequence ID" value="ENSPEMP00000032573.1"/>
    <property type="gene ID" value="ENSPEMG00000030974.1"/>
</dbReference>
<comment type="subcellular location">
    <subcellularLocation>
        <location evidence="1">Nucleus</location>
    </subcellularLocation>
</comment>
<dbReference type="PANTHER" id="PTHR23234:SF10">
    <property type="entry name" value="RIKEN CDNA 6720489N17 GENE-RELATED"/>
    <property type="match status" value="1"/>
</dbReference>
<feature type="domain" description="C2H2-type" evidence="13">
    <location>
        <begin position="132"/>
        <end position="151"/>
    </location>
</feature>
<dbReference type="GO" id="GO:0003677">
    <property type="term" value="F:DNA binding"/>
    <property type="evidence" value="ECO:0007669"/>
    <property type="project" value="UniProtKB-KW"/>
</dbReference>
<evidence type="ECO:0000256" key="6">
    <source>
        <dbReference type="ARBA" id="ARBA00022833"/>
    </source>
</evidence>
<dbReference type="Gene3D" id="6.10.140.140">
    <property type="match status" value="1"/>
</dbReference>
<keyword evidence="8" id="KW-0238">DNA-binding</keyword>
<dbReference type="FunFam" id="3.30.160.60:FF:001437">
    <property type="entry name" value="Zinc finger protein 594"/>
    <property type="match status" value="1"/>
</dbReference>
<evidence type="ECO:0000313" key="16">
    <source>
        <dbReference type="Proteomes" id="UP000694547"/>
    </source>
</evidence>